<proteinExistence type="predicted"/>
<dbReference type="InterPro" id="IPR036259">
    <property type="entry name" value="MFS_trans_sf"/>
</dbReference>
<keyword evidence="4" id="KW-1185">Reference proteome</keyword>
<organism evidence="3 4">
    <name type="scientific">Pseudokineococcus basanitobsidens</name>
    <dbReference type="NCBI Taxonomy" id="1926649"/>
    <lineage>
        <taxon>Bacteria</taxon>
        <taxon>Bacillati</taxon>
        <taxon>Actinomycetota</taxon>
        <taxon>Actinomycetes</taxon>
        <taxon>Kineosporiales</taxon>
        <taxon>Kineosporiaceae</taxon>
        <taxon>Pseudokineococcus</taxon>
    </lineage>
</organism>
<dbReference type="Proteomes" id="UP001387100">
    <property type="component" value="Unassembled WGS sequence"/>
</dbReference>
<keyword evidence="2" id="KW-0812">Transmembrane</keyword>
<feature type="transmembrane region" description="Helical" evidence="2">
    <location>
        <begin position="70"/>
        <end position="92"/>
    </location>
</feature>
<evidence type="ECO:0000313" key="4">
    <source>
        <dbReference type="Proteomes" id="UP001387100"/>
    </source>
</evidence>
<keyword evidence="2" id="KW-1133">Transmembrane helix</keyword>
<feature type="transmembrane region" description="Helical" evidence="2">
    <location>
        <begin position="32"/>
        <end position="58"/>
    </location>
</feature>
<dbReference type="EMBL" id="JBBIAA010000026">
    <property type="protein sequence ID" value="MEJ5946575.1"/>
    <property type="molecule type" value="Genomic_DNA"/>
</dbReference>
<dbReference type="PANTHER" id="PTHR48022:SF2">
    <property type="entry name" value="PLASTIDIC GLUCOSE TRANSPORTER 4"/>
    <property type="match status" value="1"/>
</dbReference>
<evidence type="ECO:0008006" key="5">
    <source>
        <dbReference type="Google" id="ProtNLM"/>
    </source>
</evidence>
<dbReference type="SUPFAM" id="SSF103473">
    <property type="entry name" value="MFS general substrate transporter"/>
    <property type="match status" value="1"/>
</dbReference>
<evidence type="ECO:0000256" key="1">
    <source>
        <dbReference type="ARBA" id="ARBA00004141"/>
    </source>
</evidence>
<dbReference type="PANTHER" id="PTHR48022">
    <property type="entry name" value="PLASTIDIC GLUCOSE TRANSPORTER 4"/>
    <property type="match status" value="1"/>
</dbReference>
<feature type="transmembrane region" description="Helical" evidence="2">
    <location>
        <begin position="99"/>
        <end position="118"/>
    </location>
</feature>
<feature type="transmembrane region" description="Helical" evidence="2">
    <location>
        <begin position="192"/>
        <end position="211"/>
    </location>
</feature>
<reference evidence="3 4" key="1">
    <citation type="journal article" date="2017" name="Int. J. Syst. Evol. Microbiol.">
        <title>Pseudokineococcus basanitobsidens sp. nov., isolated from volcanic rock.</title>
        <authorList>
            <person name="Lee D.W."/>
            <person name="Park M.Y."/>
            <person name="Kim J.J."/>
            <person name="Kim B.S."/>
        </authorList>
    </citation>
    <scope>NUCLEOTIDE SEQUENCE [LARGE SCALE GENOMIC DNA]</scope>
    <source>
        <strain evidence="3 4">DSM 103726</strain>
    </source>
</reference>
<protein>
    <recommendedName>
        <fullName evidence="5">MFS transporter</fullName>
    </recommendedName>
</protein>
<gene>
    <name evidence="3" type="ORF">WDZ17_14855</name>
</gene>
<accession>A0ABU8RNC6</accession>
<keyword evidence="2" id="KW-0472">Membrane</keyword>
<dbReference type="Gene3D" id="1.20.1250.20">
    <property type="entry name" value="MFS general substrate transporter like domains"/>
    <property type="match status" value="1"/>
</dbReference>
<name>A0ABU8RNC6_9ACTN</name>
<evidence type="ECO:0000256" key="2">
    <source>
        <dbReference type="SAM" id="Phobius"/>
    </source>
</evidence>
<comment type="caution">
    <text evidence="3">The sequence shown here is derived from an EMBL/GenBank/DDBJ whole genome shotgun (WGS) entry which is preliminary data.</text>
</comment>
<comment type="subcellular location">
    <subcellularLocation>
        <location evidence="1">Membrane</location>
        <topology evidence="1">Multi-pass membrane protein</topology>
    </subcellularLocation>
</comment>
<feature type="non-terminal residue" evidence="3">
    <location>
        <position position="1"/>
    </location>
</feature>
<evidence type="ECO:0000313" key="3">
    <source>
        <dbReference type="EMBL" id="MEJ5946575.1"/>
    </source>
</evidence>
<dbReference type="RefSeq" id="WP_339575956.1">
    <property type="nucleotide sequence ID" value="NZ_JBBIAA010000026.1"/>
</dbReference>
<sequence>LARRAEAAAPAETPQAAPGLGTIVRTPEYRRLVAFFSSYWAVVSFLGGPPFIYTALIFSQVVNFSGSQALLLSASLSVVYVIANIVGQYFVLDQLGRKPLAVGICSVAAVAALATGLLEGSPVGLVVAFGVFAVCTQTAPIPFWPWSVEQLPTRIRATGQSFGSASGKLGQFIGLNLFTAGTITAIGWLPYFAFIGVGFGALAIFVALRGTETKGADLDRLDRVAPGRTT</sequence>
<dbReference type="InterPro" id="IPR050360">
    <property type="entry name" value="MFS_Sugar_Transporters"/>
</dbReference>